<dbReference type="RefSeq" id="WP_185273335.1">
    <property type="nucleotide sequence ID" value="NZ_CP055156.1"/>
</dbReference>
<sequence length="240" mass="26183">MNQIAIDVGNTRTKYAIFKEAKLIVTDELQDAASLLKLIANYSIKEAIISSVRFLPDQEINPLSGLQKVIWLTAATPVPVTNKYGTPRTLGMDRLAAVVGASYLFAGQDVLVIDAGTCITFDFIDRKQVYYGGSISPGLTMKFKAMHTFTGKLPLVEQAEASVAPLIGRNTIECLKSGVFNGTLAEVDGIIAEYKKQYPDLTTVMCGGDAPFFENNLKARIFAEPNLVLMGLIHILNYNV</sequence>
<keyword evidence="8 16" id="KW-0808">Transferase</keyword>
<feature type="binding site" evidence="16">
    <location>
        <begin position="7"/>
        <end position="14"/>
    </location>
    <ligand>
        <name>ATP</name>
        <dbReference type="ChEBI" id="CHEBI:30616"/>
    </ligand>
</feature>
<feature type="active site" description="Proton acceptor" evidence="16">
    <location>
        <position position="93"/>
    </location>
</feature>
<organism evidence="17 18">
    <name type="scientific">Adhaeribacter swui</name>
    <dbReference type="NCBI Taxonomy" id="2086471"/>
    <lineage>
        <taxon>Bacteria</taxon>
        <taxon>Pseudomonadati</taxon>
        <taxon>Bacteroidota</taxon>
        <taxon>Cytophagia</taxon>
        <taxon>Cytophagales</taxon>
        <taxon>Hymenobacteraceae</taxon>
        <taxon>Adhaeribacter</taxon>
    </lineage>
</organism>
<comment type="function">
    <text evidence="16">Catalyzes the phosphorylation of pantothenate (Pan), the first step in CoA biosynthesis.</text>
</comment>
<dbReference type="GO" id="GO:0015937">
    <property type="term" value="P:coenzyme A biosynthetic process"/>
    <property type="evidence" value="ECO:0007669"/>
    <property type="project" value="UniProtKB-UniRule"/>
</dbReference>
<comment type="subcellular location">
    <subcellularLocation>
        <location evidence="3 16">Cytoplasm</location>
    </subcellularLocation>
</comment>
<evidence type="ECO:0000256" key="7">
    <source>
        <dbReference type="ARBA" id="ARBA00022490"/>
    </source>
</evidence>
<dbReference type="CDD" id="cd24015">
    <property type="entry name" value="ASKHA_NBD_PanK-III"/>
    <property type="match status" value="1"/>
</dbReference>
<dbReference type="InterPro" id="IPR043129">
    <property type="entry name" value="ATPase_NBD"/>
</dbReference>
<dbReference type="PANTHER" id="PTHR34265">
    <property type="entry name" value="TYPE III PANTOTHENATE KINASE"/>
    <property type="match status" value="1"/>
</dbReference>
<evidence type="ECO:0000256" key="4">
    <source>
        <dbReference type="ARBA" id="ARBA00005225"/>
    </source>
</evidence>
<comment type="subunit">
    <text evidence="5 16">Homodimer.</text>
</comment>
<dbReference type="HAMAP" id="MF_01274">
    <property type="entry name" value="Pantothen_kinase_3"/>
    <property type="match status" value="1"/>
</dbReference>
<protein>
    <recommendedName>
        <fullName evidence="15 16">Type III pantothenate kinase</fullName>
        <ecNumber evidence="6 16">2.7.1.33</ecNumber>
    </recommendedName>
    <alternativeName>
        <fullName evidence="16">PanK-III</fullName>
    </alternativeName>
    <alternativeName>
        <fullName evidence="16">Pantothenic acid kinase</fullName>
    </alternativeName>
</protein>
<evidence type="ECO:0000256" key="16">
    <source>
        <dbReference type="HAMAP-Rule" id="MF_01274"/>
    </source>
</evidence>
<evidence type="ECO:0000256" key="6">
    <source>
        <dbReference type="ARBA" id="ARBA00012102"/>
    </source>
</evidence>
<dbReference type="KEGG" id="aswu:HUW51_07385"/>
<dbReference type="GO" id="GO:0046872">
    <property type="term" value="F:metal ion binding"/>
    <property type="evidence" value="ECO:0007669"/>
    <property type="project" value="UniProtKB-KW"/>
</dbReference>
<feature type="binding site" evidence="16">
    <location>
        <position position="114"/>
    </location>
    <ligand>
        <name>K(+)</name>
        <dbReference type="ChEBI" id="CHEBI:29103"/>
    </ligand>
</feature>
<gene>
    <name evidence="16" type="primary">coaX</name>
    <name evidence="17" type="ORF">HUW51_07385</name>
</gene>
<keyword evidence="13 16" id="KW-0173">Coenzyme A biosynthesis</keyword>
<evidence type="ECO:0000256" key="2">
    <source>
        <dbReference type="ARBA" id="ARBA00001958"/>
    </source>
</evidence>
<keyword evidence="12 16" id="KW-0630">Potassium</keyword>
<evidence type="ECO:0000256" key="14">
    <source>
        <dbReference type="ARBA" id="ARBA00038036"/>
    </source>
</evidence>
<accession>A0A7G7G5X3</accession>
<evidence type="ECO:0000256" key="13">
    <source>
        <dbReference type="ARBA" id="ARBA00022993"/>
    </source>
</evidence>
<dbReference type="AlphaFoldDB" id="A0A7G7G5X3"/>
<keyword evidence="7 16" id="KW-0963">Cytoplasm</keyword>
<comment type="cofactor">
    <cofactor evidence="2">
        <name>K(+)</name>
        <dbReference type="ChEBI" id="CHEBI:29103"/>
    </cofactor>
</comment>
<evidence type="ECO:0000256" key="12">
    <source>
        <dbReference type="ARBA" id="ARBA00022958"/>
    </source>
</evidence>
<comment type="cofactor">
    <cofactor evidence="16">
        <name>NH4(+)</name>
        <dbReference type="ChEBI" id="CHEBI:28938"/>
    </cofactor>
    <cofactor evidence="16">
        <name>K(+)</name>
        <dbReference type="ChEBI" id="CHEBI:29103"/>
    </cofactor>
    <text evidence="16">A monovalent cation. Ammonium or potassium.</text>
</comment>
<feature type="binding site" evidence="16">
    <location>
        <begin position="91"/>
        <end position="94"/>
    </location>
    <ligand>
        <name>substrate</name>
    </ligand>
</feature>
<keyword evidence="18" id="KW-1185">Reference proteome</keyword>
<comment type="similarity">
    <text evidence="14 16">Belongs to the type III pantothenate kinase family.</text>
</comment>
<dbReference type="EMBL" id="CP055156">
    <property type="protein sequence ID" value="QNF32557.1"/>
    <property type="molecule type" value="Genomic_DNA"/>
</dbReference>
<dbReference type="EC" id="2.7.1.33" evidence="6 16"/>
<dbReference type="SUPFAM" id="SSF53067">
    <property type="entry name" value="Actin-like ATPase domain"/>
    <property type="match status" value="2"/>
</dbReference>
<evidence type="ECO:0000256" key="9">
    <source>
        <dbReference type="ARBA" id="ARBA00022741"/>
    </source>
</evidence>
<evidence type="ECO:0000256" key="11">
    <source>
        <dbReference type="ARBA" id="ARBA00022840"/>
    </source>
</evidence>
<dbReference type="Proteomes" id="UP000515237">
    <property type="component" value="Chromosome"/>
</dbReference>
<keyword evidence="10 16" id="KW-0418">Kinase</keyword>
<proteinExistence type="inferred from homology"/>
<dbReference type="Pfam" id="PF03309">
    <property type="entry name" value="Pan_kinase"/>
    <property type="match status" value="1"/>
</dbReference>
<evidence type="ECO:0000256" key="5">
    <source>
        <dbReference type="ARBA" id="ARBA00011738"/>
    </source>
</evidence>
<dbReference type="GO" id="GO:0005524">
    <property type="term" value="F:ATP binding"/>
    <property type="evidence" value="ECO:0007669"/>
    <property type="project" value="UniProtKB-UniRule"/>
</dbReference>
<evidence type="ECO:0000256" key="8">
    <source>
        <dbReference type="ARBA" id="ARBA00022679"/>
    </source>
</evidence>
<comment type="pathway">
    <text evidence="4 16">Cofactor biosynthesis; coenzyme A biosynthesis; CoA from (R)-pantothenate: step 1/5.</text>
</comment>
<keyword evidence="16" id="KW-0479">Metal-binding</keyword>
<feature type="binding site" evidence="16">
    <location>
        <position position="171"/>
    </location>
    <ligand>
        <name>substrate</name>
    </ligand>
</feature>
<dbReference type="Gene3D" id="3.30.420.40">
    <property type="match status" value="2"/>
</dbReference>
<keyword evidence="9 16" id="KW-0547">Nucleotide-binding</keyword>
<feature type="binding site" evidence="16">
    <location>
        <position position="117"/>
    </location>
    <ligand>
        <name>ATP</name>
        <dbReference type="ChEBI" id="CHEBI:30616"/>
    </ligand>
</feature>
<evidence type="ECO:0000256" key="15">
    <source>
        <dbReference type="ARBA" id="ARBA00040883"/>
    </source>
</evidence>
<dbReference type="GO" id="GO:0005737">
    <property type="term" value="C:cytoplasm"/>
    <property type="evidence" value="ECO:0007669"/>
    <property type="project" value="UniProtKB-SubCell"/>
</dbReference>
<dbReference type="GO" id="GO:0004594">
    <property type="term" value="F:pantothenate kinase activity"/>
    <property type="evidence" value="ECO:0007669"/>
    <property type="project" value="UniProtKB-UniRule"/>
</dbReference>
<evidence type="ECO:0000256" key="3">
    <source>
        <dbReference type="ARBA" id="ARBA00004496"/>
    </source>
</evidence>
<reference evidence="17 18" key="1">
    <citation type="journal article" date="2018" name="Int. J. Syst. Evol. Microbiol.">
        <title>Adhaeribacter swui sp. nov., isolated from wet mud.</title>
        <authorList>
            <person name="Kim D.U."/>
            <person name="Kim K.W."/>
            <person name="Kang M.S."/>
            <person name="Kim J.Y."/>
            <person name="Jang J.H."/>
            <person name="Kim M.K."/>
        </authorList>
    </citation>
    <scope>NUCLEOTIDE SEQUENCE [LARGE SCALE GENOMIC DNA]</scope>
    <source>
        <strain evidence="17 18">KCTC 52873</strain>
    </source>
</reference>
<dbReference type="PANTHER" id="PTHR34265:SF1">
    <property type="entry name" value="TYPE III PANTOTHENATE KINASE"/>
    <property type="match status" value="1"/>
</dbReference>
<dbReference type="InterPro" id="IPR004619">
    <property type="entry name" value="Type_III_PanK"/>
</dbReference>
<evidence type="ECO:0000256" key="1">
    <source>
        <dbReference type="ARBA" id="ARBA00001206"/>
    </source>
</evidence>
<evidence type="ECO:0000313" key="17">
    <source>
        <dbReference type="EMBL" id="QNF32557.1"/>
    </source>
</evidence>
<comment type="catalytic activity">
    <reaction evidence="1 16">
        <text>(R)-pantothenate + ATP = (R)-4'-phosphopantothenate + ADP + H(+)</text>
        <dbReference type="Rhea" id="RHEA:16373"/>
        <dbReference type="ChEBI" id="CHEBI:10986"/>
        <dbReference type="ChEBI" id="CHEBI:15378"/>
        <dbReference type="ChEBI" id="CHEBI:29032"/>
        <dbReference type="ChEBI" id="CHEBI:30616"/>
        <dbReference type="ChEBI" id="CHEBI:456216"/>
        <dbReference type="EC" id="2.7.1.33"/>
    </reaction>
</comment>
<feature type="binding site" evidence="16">
    <location>
        <position position="84"/>
    </location>
    <ligand>
        <name>substrate</name>
    </ligand>
</feature>
<dbReference type="UniPathway" id="UPA00241">
    <property type="reaction ID" value="UER00352"/>
</dbReference>
<evidence type="ECO:0000313" key="18">
    <source>
        <dbReference type="Proteomes" id="UP000515237"/>
    </source>
</evidence>
<keyword evidence="11 16" id="KW-0067">ATP-binding</keyword>
<dbReference type="NCBIfam" id="TIGR00671">
    <property type="entry name" value="baf"/>
    <property type="match status" value="1"/>
</dbReference>
<evidence type="ECO:0000256" key="10">
    <source>
        <dbReference type="ARBA" id="ARBA00022777"/>
    </source>
</evidence>
<name>A0A7G7G5X3_9BACT</name>